<dbReference type="AlphaFoldDB" id="A0A9X1TSJ6"/>
<keyword evidence="1" id="KW-0812">Transmembrane</keyword>
<evidence type="ECO:0000256" key="1">
    <source>
        <dbReference type="SAM" id="Phobius"/>
    </source>
</evidence>
<comment type="caution">
    <text evidence="2">The sequence shown here is derived from an EMBL/GenBank/DDBJ whole genome shotgun (WGS) entry which is preliminary data.</text>
</comment>
<protein>
    <submittedName>
        <fullName evidence="2">Uncharacterized protein</fullName>
    </submittedName>
</protein>
<dbReference type="Proteomes" id="UP001139411">
    <property type="component" value="Unassembled WGS sequence"/>
</dbReference>
<reference evidence="2" key="1">
    <citation type="submission" date="2022-01" db="EMBL/GenBank/DDBJ databases">
        <title>Novel species in genus Dyadobacter.</title>
        <authorList>
            <person name="Ma C."/>
        </authorList>
    </citation>
    <scope>NUCLEOTIDE SEQUENCE</scope>
    <source>
        <strain evidence="2">CY357</strain>
    </source>
</reference>
<organism evidence="2 3">
    <name type="scientific">Dyadobacter chenhuakuii</name>
    <dbReference type="NCBI Taxonomy" id="2909339"/>
    <lineage>
        <taxon>Bacteria</taxon>
        <taxon>Pseudomonadati</taxon>
        <taxon>Bacteroidota</taxon>
        <taxon>Cytophagia</taxon>
        <taxon>Cytophagales</taxon>
        <taxon>Spirosomataceae</taxon>
        <taxon>Dyadobacter</taxon>
    </lineage>
</organism>
<sequence length="52" mass="5822">MSVISGFKLVIHVLIELHTLEMDKFYTGYGGATVIWISIVALNKRLSRTEGI</sequence>
<proteinExistence type="predicted"/>
<dbReference type="RefSeq" id="WP_235177323.1">
    <property type="nucleotide sequence ID" value="NZ_JAKFFV010000004.1"/>
</dbReference>
<evidence type="ECO:0000313" key="2">
    <source>
        <dbReference type="EMBL" id="MCF2498130.1"/>
    </source>
</evidence>
<dbReference type="EMBL" id="JAKFFV010000004">
    <property type="protein sequence ID" value="MCF2498130.1"/>
    <property type="molecule type" value="Genomic_DNA"/>
</dbReference>
<keyword evidence="1" id="KW-0472">Membrane</keyword>
<keyword evidence="1" id="KW-1133">Transmembrane helix</keyword>
<feature type="transmembrane region" description="Helical" evidence="1">
    <location>
        <begin position="25"/>
        <end position="42"/>
    </location>
</feature>
<gene>
    <name evidence="2" type="ORF">L0661_07415</name>
</gene>
<evidence type="ECO:0000313" key="3">
    <source>
        <dbReference type="Proteomes" id="UP001139411"/>
    </source>
</evidence>
<accession>A0A9X1TSJ6</accession>
<name>A0A9X1TSJ6_9BACT</name>